<proteinExistence type="predicted"/>
<evidence type="ECO:0000313" key="2">
    <source>
        <dbReference type="Proteomes" id="UP000007174"/>
    </source>
</evidence>
<dbReference type="Proteomes" id="UP000007174">
    <property type="component" value="Unassembled WGS sequence"/>
</dbReference>
<reference evidence="2" key="1">
    <citation type="journal article" date="2012" name="Nat. Genet.">
        <title>Lifestyle transitions in plant pathogenic Colletotrichum fungi deciphered by genome and transcriptome analyses.</title>
        <authorList>
            <person name="O'Connell R.J."/>
            <person name="Thon M.R."/>
            <person name="Hacquard S."/>
            <person name="Amyotte S.G."/>
            <person name="Kleemann J."/>
            <person name="Torres M.F."/>
            <person name="Damm U."/>
            <person name="Buiate E.A."/>
            <person name="Epstein L."/>
            <person name="Alkan N."/>
            <person name="Altmueller J."/>
            <person name="Alvarado-Balderrama L."/>
            <person name="Bauser C.A."/>
            <person name="Becker C."/>
            <person name="Birren B.W."/>
            <person name="Chen Z."/>
            <person name="Choi J."/>
            <person name="Crouch J.A."/>
            <person name="Duvick J.P."/>
            <person name="Farman M.A."/>
            <person name="Gan P."/>
            <person name="Heiman D."/>
            <person name="Henrissat B."/>
            <person name="Howard R.J."/>
            <person name="Kabbage M."/>
            <person name="Koch C."/>
            <person name="Kracher B."/>
            <person name="Kubo Y."/>
            <person name="Law A.D."/>
            <person name="Lebrun M.-H."/>
            <person name="Lee Y.-H."/>
            <person name="Miyara I."/>
            <person name="Moore N."/>
            <person name="Neumann U."/>
            <person name="Nordstroem K."/>
            <person name="Panaccione D.G."/>
            <person name="Panstruga R."/>
            <person name="Place M."/>
            <person name="Proctor R.H."/>
            <person name="Prusky D."/>
            <person name="Rech G."/>
            <person name="Reinhardt R."/>
            <person name="Rollins J.A."/>
            <person name="Rounsley S."/>
            <person name="Schardl C.L."/>
            <person name="Schwartz D.C."/>
            <person name="Shenoy N."/>
            <person name="Shirasu K."/>
            <person name="Sikhakolli U.R."/>
            <person name="Stueber K."/>
            <person name="Sukno S.A."/>
            <person name="Sweigard J.A."/>
            <person name="Takano Y."/>
            <person name="Takahara H."/>
            <person name="Trail F."/>
            <person name="van der Does H.C."/>
            <person name="Voll L.M."/>
            <person name="Will I."/>
            <person name="Young S."/>
            <person name="Zeng Q."/>
            <person name="Zhang J."/>
            <person name="Zhou S."/>
            <person name="Dickman M.B."/>
            <person name="Schulze-Lefert P."/>
            <person name="Ver Loren van Themaat E."/>
            <person name="Ma L.-J."/>
            <person name="Vaillancourt L.J."/>
        </authorList>
    </citation>
    <scope>NUCLEOTIDE SEQUENCE [LARGE SCALE GENOMIC DNA]</scope>
    <source>
        <strain evidence="2">IMI 349063</strain>
    </source>
</reference>
<dbReference type="HOGENOM" id="CLU_3106243_0_0_1"/>
<name>H1VZ54_COLHI</name>
<organism evidence="1 2">
    <name type="scientific">Colletotrichum higginsianum (strain IMI 349063)</name>
    <name type="common">Crucifer anthracnose fungus</name>
    <dbReference type="NCBI Taxonomy" id="759273"/>
    <lineage>
        <taxon>Eukaryota</taxon>
        <taxon>Fungi</taxon>
        <taxon>Dikarya</taxon>
        <taxon>Ascomycota</taxon>
        <taxon>Pezizomycotina</taxon>
        <taxon>Sordariomycetes</taxon>
        <taxon>Hypocreomycetidae</taxon>
        <taxon>Glomerellales</taxon>
        <taxon>Glomerellaceae</taxon>
        <taxon>Colletotrichum</taxon>
        <taxon>Colletotrichum destructivum species complex</taxon>
    </lineage>
</organism>
<dbReference type="EMBL" id="CACQ02007815">
    <property type="protein sequence ID" value="CCF45516.1"/>
    <property type="molecule type" value="Genomic_DNA"/>
</dbReference>
<protein>
    <submittedName>
        <fullName evidence="1">Uncharacterized protein</fullName>
    </submittedName>
</protein>
<gene>
    <name evidence="1" type="ORF">CH063_14571</name>
</gene>
<sequence length="51" mass="5321">MVINDVDRHLTIAYAMNKMDAGSAGNDAVRSYVAEVYKALGVPIPGAGGKL</sequence>
<accession>H1VZ54</accession>
<dbReference type="STRING" id="759273.H1VZ54"/>
<evidence type="ECO:0000313" key="1">
    <source>
        <dbReference type="EMBL" id="CCF45516.1"/>
    </source>
</evidence>
<dbReference type="AlphaFoldDB" id="H1VZ54"/>
<dbReference type="VEuPathDB" id="FungiDB:CH63R_00880"/>